<accession>M7ZKK5</accession>
<dbReference type="AlphaFoldDB" id="M7ZKK5"/>
<protein>
    <submittedName>
        <fullName evidence="1">Uncharacterized protein</fullName>
    </submittedName>
</protein>
<name>M7ZKK5_TRIUA</name>
<proteinExistence type="predicted"/>
<reference evidence="1" key="1">
    <citation type="journal article" date="2013" name="Nature">
        <title>Draft genome of the wheat A-genome progenitor Triticum urartu.</title>
        <authorList>
            <person name="Ling H.Q."/>
            <person name="Zhao S."/>
            <person name="Liu D."/>
            <person name="Wang J."/>
            <person name="Sun H."/>
            <person name="Zhang C."/>
            <person name="Fan H."/>
            <person name="Li D."/>
            <person name="Dong L."/>
            <person name="Tao Y."/>
            <person name="Gao C."/>
            <person name="Wu H."/>
            <person name="Li Y."/>
            <person name="Cui Y."/>
            <person name="Guo X."/>
            <person name="Zheng S."/>
            <person name="Wang B."/>
            <person name="Yu K."/>
            <person name="Liang Q."/>
            <person name="Yang W."/>
            <person name="Lou X."/>
            <person name="Chen J."/>
            <person name="Feng M."/>
            <person name="Jian J."/>
            <person name="Zhang X."/>
            <person name="Luo G."/>
            <person name="Jiang Y."/>
            <person name="Liu J."/>
            <person name="Wang Z."/>
            <person name="Sha Y."/>
            <person name="Zhang B."/>
            <person name="Wu H."/>
            <person name="Tang D."/>
            <person name="Shen Q."/>
            <person name="Xue P."/>
            <person name="Zou S."/>
            <person name="Wang X."/>
            <person name="Liu X."/>
            <person name="Wang F."/>
            <person name="Yang Y."/>
            <person name="An X."/>
            <person name="Dong Z."/>
            <person name="Zhang K."/>
            <person name="Zhang X."/>
            <person name="Luo M.C."/>
            <person name="Dvorak J."/>
            <person name="Tong Y."/>
            <person name="Wang J."/>
            <person name="Yang H."/>
            <person name="Li Z."/>
            <person name="Wang D."/>
            <person name="Zhang A."/>
            <person name="Wang J."/>
        </authorList>
    </citation>
    <scope>NUCLEOTIDE SEQUENCE</scope>
</reference>
<sequence length="79" mass="8565">MSFLLPLMGIRHASADLPPVLHHLSIKLQSCCAGPDEMPGGQLKKAHLVKQDLNQVNQCTQDCPYPHQTLAALVMGHAV</sequence>
<evidence type="ECO:0000313" key="1">
    <source>
        <dbReference type="EMBL" id="EMS63778.1"/>
    </source>
</evidence>
<dbReference type="EMBL" id="KD065319">
    <property type="protein sequence ID" value="EMS63778.1"/>
    <property type="molecule type" value="Genomic_DNA"/>
</dbReference>
<organism evidence="1">
    <name type="scientific">Triticum urartu</name>
    <name type="common">Red wild einkorn</name>
    <name type="synonym">Crithodium urartu</name>
    <dbReference type="NCBI Taxonomy" id="4572"/>
    <lineage>
        <taxon>Eukaryota</taxon>
        <taxon>Viridiplantae</taxon>
        <taxon>Streptophyta</taxon>
        <taxon>Embryophyta</taxon>
        <taxon>Tracheophyta</taxon>
        <taxon>Spermatophyta</taxon>
        <taxon>Magnoliopsida</taxon>
        <taxon>Liliopsida</taxon>
        <taxon>Poales</taxon>
        <taxon>Poaceae</taxon>
        <taxon>BOP clade</taxon>
        <taxon>Pooideae</taxon>
        <taxon>Triticodae</taxon>
        <taxon>Triticeae</taxon>
        <taxon>Triticinae</taxon>
        <taxon>Triticum</taxon>
    </lineage>
</organism>
<gene>
    <name evidence="1" type="ORF">TRIUR3_09149</name>
</gene>